<sequence length="748" mass="82585">MTEEAHWVSLKDIAGRAGVSASAVSNWRARNRDFPASHIVAGQETFDAREVARWLSKRRIPKNRLEPVEAPGTSYGDRFLRAAAPAATQEAPAWPRDEPQEPWEKKLWEAAAVLRGAYDHATSLELLLALVYIKAVKKDVWRSMLAARDSRGVSDVLSDVKLAENGDRLPLPILRAADHTSDSLLVRVVKLVDEIDLGESVGPESVAAKVCDSLLDHLGRAMGRRGGRFTPPEVTRLLAEVLRPQPSDTVYDPFCGSGELLTAAAARSNPRIFGQTLHKWSHGITAINLSLHGVEADLNFGNALQADKYEHRRFGRIVANPPFNLSDYLAPGDSRSWLFGEPPENNANFAWLQYAVAKLEPGGRAVMIMPVGTASSQNQRESTIRKRMVEAGVVECVIALPPQLFRFTKIPTMVWVLGDVEPARGPAEILFIDARDAGQVIERSRRQLTPDDVERIVTEYQTWRDRRGLGQYKGVDGFSRAVSPGEIKENKYVLTPARYVRSSAKQPNAARTAERLAVLRGELDKLNAQAVQVRAALSARLAHLESGQRPSGEGREALLGEVCDVLLGPGTVRRRGDESSGTPLVLPRNLRDNRITSDNLDVVPPDTAKELFRYRLRVGDVVSVRAGTLGKYGRVGEKQADWLLGPGCARFRPDPEVVDPDYLVHYLSSAQARRWIAENATGSAIKHVNSATLRRMPVWLPPLPVQREIAEALRPFEEAETVHGRISATAKELRELLVPGLIFPGDTR</sequence>
<evidence type="ECO:0000256" key="4">
    <source>
        <dbReference type="SAM" id="Coils"/>
    </source>
</evidence>
<dbReference type="InterPro" id="IPR003356">
    <property type="entry name" value="DNA_methylase_A-5"/>
</dbReference>
<keyword evidence="7" id="KW-0489">Methyltransferase</keyword>
<dbReference type="GO" id="GO:0032259">
    <property type="term" value="P:methylation"/>
    <property type="evidence" value="ECO:0007669"/>
    <property type="project" value="UniProtKB-KW"/>
</dbReference>
<evidence type="ECO:0000256" key="3">
    <source>
        <dbReference type="ARBA" id="ARBA00023125"/>
    </source>
</evidence>
<dbReference type="InterPro" id="IPR052916">
    <property type="entry name" value="Type-I_RE_MTase_Subunit"/>
</dbReference>
<dbReference type="RefSeq" id="WP_006238329.1">
    <property type="nucleotide sequence ID" value="NZ_JH636049.1"/>
</dbReference>
<dbReference type="PANTHER" id="PTHR42998">
    <property type="entry name" value="TYPE I RESTRICTION ENZYME HINDVIIP M PROTEIN-RELATED"/>
    <property type="match status" value="1"/>
</dbReference>
<protein>
    <submittedName>
        <fullName evidence="7">Type I restriction-modification system methyltransferase subunit</fullName>
    </submittedName>
</protein>
<organism evidence="7 8">
    <name type="scientific">Saccharomonospora xinjiangensis XJ-54</name>
    <dbReference type="NCBI Taxonomy" id="882086"/>
    <lineage>
        <taxon>Bacteria</taxon>
        <taxon>Bacillati</taxon>
        <taxon>Actinomycetota</taxon>
        <taxon>Actinomycetes</taxon>
        <taxon>Pseudonocardiales</taxon>
        <taxon>Pseudonocardiaceae</taxon>
        <taxon>Saccharomonospora</taxon>
    </lineage>
</organism>
<dbReference type="InterPro" id="IPR044946">
    <property type="entry name" value="Restrct_endonuc_typeI_TRD_sf"/>
</dbReference>
<dbReference type="Gene3D" id="3.40.50.150">
    <property type="entry name" value="Vaccinia Virus protein VP39"/>
    <property type="match status" value="1"/>
</dbReference>
<comment type="similarity">
    <text evidence="1">Belongs to the type-I restriction system S methylase family.</text>
</comment>
<dbReference type="STRING" id="882086.SacxiDRAFT_1943"/>
<evidence type="ECO:0000259" key="6">
    <source>
        <dbReference type="Pfam" id="PF02384"/>
    </source>
</evidence>
<evidence type="ECO:0000313" key="7">
    <source>
        <dbReference type="EMBL" id="EID54180.1"/>
    </source>
</evidence>
<evidence type="ECO:0000313" key="8">
    <source>
        <dbReference type="Proteomes" id="UP000004691"/>
    </source>
</evidence>
<keyword evidence="2" id="KW-0680">Restriction system</keyword>
<dbReference type="Pfam" id="PF02384">
    <property type="entry name" value="N6_Mtase"/>
    <property type="match status" value="1"/>
</dbReference>
<dbReference type="Pfam" id="PF01420">
    <property type="entry name" value="Methylase_S"/>
    <property type="match status" value="1"/>
</dbReference>
<dbReference type="GO" id="GO:0008170">
    <property type="term" value="F:N-methyltransferase activity"/>
    <property type="evidence" value="ECO:0007669"/>
    <property type="project" value="InterPro"/>
</dbReference>
<keyword evidence="8" id="KW-1185">Reference proteome</keyword>
<dbReference type="SUPFAM" id="SSF116734">
    <property type="entry name" value="DNA methylase specificity domain"/>
    <property type="match status" value="1"/>
</dbReference>
<dbReference type="eggNOG" id="COG0286">
    <property type="taxonomic scope" value="Bacteria"/>
</dbReference>
<feature type="coiled-coil region" evidence="4">
    <location>
        <begin position="509"/>
        <end position="536"/>
    </location>
</feature>
<dbReference type="AlphaFoldDB" id="I0V227"/>
<keyword evidence="3" id="KW-0238">DNA-binding</keyword>
<dbReference type="GO" id="GO:0003677">
    <property type="term" value="F:DNA binding"/>
    <property type="evidence" value="ECO:0007669"/>
    <property type="project" value="UniProtKB-KW"/>
</dbReference>
<dbReference type="InterPro" id="IPR029063">
    <property type="entry name" value="SAM-dependent_MTases_sf"/>
</dbReference>
<proteinExistence type="inferred from homology"/>
<reference evidence="7 8" key="1">
    <citation type="submission" date="2012-01" db="EMBL/GenBank/DDBJ databases">
        <title>Improved High-Quality Draft sequence of Saccharomonospora xinjiangensis XJ-54.</title>
        <authorList>
            <consortium name="US DOE Joint Genome Institute"/>
            <person name="Lucas S."/>
            <person name="Han J."/>
            <person name="Lapidus A."/>
            <person name="Cheng J.-F."/>
            <person name="Goodwin L."/>
            <person name="Pitluck S."/>
            <person name="Peters L."/>
            <person name="Mikhailova N."/>
            <person name="Teshima H."/>
            <person name="Detter J.C."/>
            <person name="Han C."/>
            <person name="Tapia R."/>
            <person name="Land M."/>
            <person name="Hauser L."/>
            <person name="Kyrpides N."/>
            <person name="Ivanova N."/>
            <person name="Pagani I."/>
            <person name="Brambilla E.-M."/>
            <person name="Klenk H.-P."/>
            <person name="Woyke T."/>
        </authorList>
    </citation>
    <scope>NUCLEOTIDE SEQUENCE [LARGE SCALE GENOMIC DNA]</scope>
    <source>
        <strain evidence="7 8">XJ-54</strain>
    </source>
</reference>
<feature type="domain" description="Type I restriction modification DNA specificity" evidence="5">
    <location>
        <begin position="627"/>
        <end position="723"/>
    </location>
</feature>
<evidence type="ECO:0000256" key="1">
    <source>
        <dbReference type="ARBA" id="ARBA00010923"/>
    </source>
</evidence>
<evidence type="ECO:0000256" key="2">
    <source>
        <dbReference type="ARBA" id="ARBA00022747"/>
    </source>
</evidence>
<dbReference type="CDD" id="cd02440">
    <property type="entry name" value="AdoMet_MTases"/>
    <property type="match status" value="1"/>
</dbReference>
<dbReference type="HOGENOM" id="CLU_020304_0_0_11"/>
<dbReference type="Proteomes" id="UP000004691">
    <property type="component" value="Unassembled WGS sequence"/>
</dbReference>
<feature type="domain" description="DNA methylase adenine-specific" evidence="6">
    <location>
        <begin position="212"/>
        <end position="505"/>
    </location>
</feature>
<dbReference type="Gene3D" id="3.90.220.20">
    <property type="entry name" value="DNA methylase specificity domains"/>
    <property type="match status" value="1"/>
</dbReference>
<dbReference type="EMBL" id="JH636049">
    <property type="protein sequence ID" value="EID54180.1"/>
    <property type="molecule type" value="Genomic_DNA"/>
</dbReference>
<dbReference type="PRINTS" id="PR00507">
    <property type="entry name" value="N12N6MTFRASE"/>
</dbReference>
<name>I0V227_9PSEU</name>
<dbReference type="OrthoDB" id="9784823at2"/>
<dbReference type="SUPFAM" id="SSF53335">
    <property type="entry name" value="S-adenosyl-L-methionine-dependent methyltransferases"/>
    <property type="match status" value="1"/>
</dbReference>
<accession>I0V227</accession>
<keyword evidence="7" id="KW-0808">Transferase</keyword>
<dbReference type="InterPro" id="IPR000055">
    <property type="entry name" value="Restrct_endonuc_typeI_TRD"/>
</dbReference>
<keyword evidence="4" id="KW-0175">Coiled coil</keyword>
<dbReference type="GO" id="GO:0009307">
    <property type="term" value="P:DNA restriction-modification system"/>
    <property type="evidence" value="ECO:0007669"/>
    <property type="project" value="UniProtKB-KW"/>
</dbReference>
<evidence type="ECO:0000259" key="5">
    <source>
        <dbReference type="Pfam" id="PF01420"/>
    </source>
</evidence>
<gene>
    <name evidence="7" type="ORF">SacxiDRAFT_1943</name>
</gene>
<dbReference type="eggNOG" id="COG0732">
    <property type="taxonomic scope" value="Bacteria"/>
</dbReference>
<dbReference type="PANTHER" id="PTHR42998:SF1">
    <property type="entry name" value="TYPE I RESTRICTION ENZYME HINDI METHYLASE SUBUNIT"/>
    <property type="match status" value="1"/>
</dbReference>